<sequence length="97" mass="10788">MDYSFPGQVVGIEGHNPSGNCLVASKLVDSIPPTSIADDKDLNPAKKLAIDKSCFRIMQSSVKFLLQLEAKKSFRHLISPITILVARYRILWEASRT</sequence>
<organism evidence="1 2">
    <name type="scientific">Arachis hypogaea</name>
    <name type="common">Peanut</name>
    <dbReference type="NCBI Taxonomy" id="3818"/>
    <lineage>
        <taxon>Eukaryota</taxon>
        <taxon>Viridiplantae</taxon>
        <taxon>Streptophyta</taxon>
        <taxon>Embryophyta</taxon>
        <taxon>Tracheophyta</taxon>
        <taxon>Spermatophyta</taxon>
        <taxon>Magnoliopsida</taxon>
        <taxon>eudicotyledons</taxon>
        <taxon>Gunneridae</taxon>
        <taxon>Pentapetalae</taxon>
        <taxon>rosids</taxon>
        <taxon>fabids</taxon>
        <taxon>Fabales</taxon>
        <taxon>Fabaceae</taxon>
        <taxon>Papilionoideae</taxon>
        <taxon>50 kb inversion clade</taxon>
        <taxon>dalbergioids sensu lato</taxon>
        <taxon>Dalbergieae</taxon>
        <taxon>Pterocarpus clade</taxon>
        <taxon>Arachis</taxon>
    </lineage>
</organism>
<protein>
    <submittedName>
        <fullName evidence="1">Uncharacterized protein</fullName>
    </submittedName>
</protein>
<dbReference type="Proteomes" id="UP000289738">
    <property type="component" value="Chromosome B08"/>
</dbReference>
<dbReference type="STRING" id="3818.A0A444Y039"/>
<gene>
    <name evidence="1" type="ORF">Ahy_B08g090398</name>
</gene>
<name>A0A444Y039_ARAHY</name>
<reference evidence="1 2" key="1">
    <citation type="submission" date="2019-01" db="EMBL/GenBank/DDBJ databases">
        <title>Sequencing of cultivated peanut Arachis hypogaea provides insights into genome evolution and oil improvement.</title>
        <authorList>
            <person name="Chen X."/>
        </authorList>
    </citation>
    <scope>NUCLEOTIDE SEQUENCE [LARGE SCALE GENOMIC DNA]</scope>
    <source>
        <strain evidence="2">cv. Fuhuasheng</strain>
        <tissue evidence="1">Leaves</tissue>
    </source>
</reference>
<dbReference type="AlphaFoldDB" id="A0A444Y039"/>
<proteinExistence type="predicted"/>
<evidence type="ECO:0000313" key="2">
    <source>
        <dbReference type="Proteomes" id="UP000289738"/>
    </source>
</evidence>
<evidence type="ECO:0000313" key="1">
    <source>
        <dbReference type="EMBL" id="RYQ95290.1"/>
    </source>
</evidence>
<accession>A0A444Y039</accession>
<dbReference type="EMBL" id="SDMP01000018">
    <property type="protein sequence ID" value="RYQ95290.1"/>
    <property type="molecule type" value="Genomic_DNA"/>
</dbReference>
<keyword evidence="2" id="KW-1185">Reference proteome</keyword>
<comment type="caution">
    <text evidence="1">The sequence shown here is derived from an EMBL/GenBank/DDBJ whole genome shotgun (WGS) entry which is preliminary data.</text>
</comment>